<gene>
    <name evidence="5" type="ORF">GAB14E_2806</name>
</gene>
<feature type="transmembrane region" description="Helical" evidence="3">
    <location>
        <begin position="222"/>
        <end position="244"/>
    </location>
</feature>
<comment type="catalytic activity">
    <reaction evidence="2">
        <text>2 GTP = 3',3'-c-di-GMP + 2 diphosphate</text>
        <dbReference type="Rhea" id="RHEA:24898"/>
        <dbReference type="ChEBI" id="CHEBI:33019"/>
        <dbReference type="ChEBI" id="CHEBI:37565"/>
        <dbReference type="ChEBI" id="CHEBI:58805"/>
        <dbReference type="EC" id="2.7.7.65"/>
    </reaction>
</comment>
<dbReference type="GO" id="GO:0005886">
    <property type="term" value="C:plasma membrane"/>
    <property type="evidence" value="ECO:0007669"/>
    <property type="project" value="TreeGrafter"/>
</dbReference>
<dbReference type="GO" id="GO:0043709">
    <property type="term" value="P:cell adhesion involved in single-species biofilm formation"/>
    <property type="evidence" value="ECO:0007669"/>
    <property type="project" value="TreeGrafter"/>
</dbReference>
<dbReference type="PROSITE" id="PS50887">
    <property type="entry name" value="GGDEF"/>
    <property type="match status" value="1"/>
</dbReference>
<dbReference type="Gene3D" id="3.30.70.270">
    <property type="match status" value="1"/>
</dbReference>
<dbReference type="EMBL" id="JQEC01000029">
    <property type="protein sequence ID" value="KGJ92890.1"/>
    <property type="molecule type" value="Genomic_DNA"/>
</dbReference>
<feature type="domain" description="GGDEF" evidence="4">
    <location>
        <begin position="296"/>
        <end position="422"/>
    </location>
</feature>
<name>A0A099KRP1_COLPS</name>
<dbReference type="InterPro" id="IPR050469">
    <property type="entry name" value="Diguanylate_Cyclase"/>
</dbReference>
<keyword evidence="3" id="KW-0472">Membrane</keyword>
<accession>A0A099KRP1</accession>
<dbReference type="NCBIfam" id="TIGR00254">
    <property type="entry name" value="GGDEF"/>
    <property type="match status" value="1"/>
</dbReference>
<dbReference type="GO" id="GO:0052621">
    <property type="term" value="F:diguanylate cyclase activity"/>
    <property type="evidence" value="ECO:0007669"/>
    <property type="project" value="UniProtKB-EC"/>
</dbReference>
<dbReference type="InterPro" id="IPR000160">
    <property type="entry name" value="GGDEF_dom"/>
</dbReference>
<comment type="caution">
    <text evidence="5">The sequence shown here is derived from an EMBL/GenBank/DDBJ whole genome shotgun (WGS) entry which is preliminary data.</text>
</comment>
<keyword evidence="3" id="KW-1133">Transmembrane helix</keyword>
<protein>
    <recommendedName>
        <fullName evidence="1">diguanylate cyclase</fullName>
        <ecNumber evidence="1">2.7.7.65</ecNumber>
    </recommendedName>
</protein>
<dbReference type="SMART" id="SM00267">
    <property type="entry name" value="GGDEF"/>
    <property type="match status" value="1"/>
</dbReference>
<evidence type="ECO:0000313" key="5">
    <source>
        <dbReference type="EMBL" id="KGJ92890.1"/>
    </source>
</evidence>
<dbReference type="RefSeq" id="WP_033082453.1">
    <property type="nucleotide sequence ID" value="NZ_JQEC01000029.1"/>
</dbReference>
<dbReference type="PATRIC" id="fig|28229.3.peg.2435"/>
<keyword evidence="3" id="KW-0812">Transmembrane</keyword>
<dbReference type="Pfam" id="PF00990">
    <property type="entry name" value="GGDEF"/>
    <property type="match status" value="1"/>
</dbReference>
<evidence type="ECO:0000256" key="3">
    <source>
        <dbReference type="SAM" id="Phobius"/>
    </source>
</evidence>
<dbReference type="OrthoDB" id="9803824at2"/>
<evidence type="ECO:0000313" key="6">
    <source>
        <dbReference type="Proteomes" id="UP000029868"/>
    </source>
</evidence>
<dbReference type="InterPro" id="IPR043128">
    <property type="entry name" value="Rev_trsase/Diguanyl_cyclase"/>
</dbReference>
<feature type="transmembrane region" description="Helical" evidence="3">
    <location>
        <begin position="13"/>
        <end position="32"/>
    </location>
</feature>
<dbReference type="PANTHER" id="PTHR45138:SF9">
    <property type="entry name" value="DIGUANYLATE CYCLASE DGCM-RELATED"/>
    <property type="match status" value="1"/>
</dbReference>
<dbReference type="GO" id="GO:1902201">
    <property type="term" value="P:negative regulation of bacterial-type flagellum-dependent cell motility"/>
    <property type="evidence" value="ECO:0007669"/>
    <property type="project" value="TreeGrafter"/>
</dbReference>
<sequence>MQTVSGAQTNKELYFAITLAFFTLIILALLFLNIEKTKVINLNSADIKVVDDSTVFGTSAGSVVKTNQGLDFSCQINKSHLAQPFCELLINVQDLSTQATFTGLDLSNFEKIGLWITHNHPTQPGTRVELRNFNQGYAVKADEQSLKPNSFEYLEAYVTNPVWLKLSDFSIPQGWSNKHNLALNHGGTDYSNIYTIVIAPSSSVAEGSYKLTIERIEIKGKYISTSTLVSVLIMLWSIALGYVIRRVSPAKQIKVEPPIQAKKTLVFGAMSCPVTGALNRIGLRKCFDQLAPTDLHNLSVIFLNIDYFEVLHPKHGQQITEKILQQFVSEINDTCRSSDTVARWNTEEFLLVCPDTTLAQAVDVADKIRKSIQEAGWPNDIKITCSSGVAQMHEEDLNDLIARANKALYKAKNSGNNRTAAA</sequence>
<dbReference type="EC" id="2.7.7.65" evidence="1"/>
<organism evidence="5 6">
    <name type="scientific">Colwellia psychrerythraea</name>
    <name type="common">Vibrio psychroerythus</name>
    <dbReference type="NCBI Taxonomy" id="28229"/>
    <lineage>
        <taxon>Bacteria</taxon>
        <taxon>Pseudomonadati</taxon>
        <taxon>Pseudomonadota</taxon>
        <taxon>Gammaproteobacteria</taxon>
        <taxon>Alteromonadales</taxon>
        <taxon>Colwelliaceae</taxon>
        <taxon>Colwellia</taxon>
    </lineage>
</organism>
<dbReference type="CDD" id="cd01949">
    <property type="entry name" value="GGDEF"/>
    <property type="match status" value="1"/>
</dbReference>
<evidence type="ECO:0000256" key="2">
    <source>
        <dbReference type="ARBA" id="ARBA00034247"/>
    </source>
</evidence>
<evidence type="ECO:0000256" key="1">
    <source>
        <dbReference type="ARBA" id="ARBA00012528"/>
    </source>
</evidence>
<proteinExistence type="predicted"/>
<dbReference type="PANTHER" id="PTHR45138">
    <property type="entry name" value="REGULATORY COMPONENTS OF SENSORY TRANSDUCTION SYSTEM"/>
    <property type="match status" value="1"/>
</dbReference>
<dbReference type="SUPFAM" id="SSF55073">
    <property type="entry name" value="Nucleotide cyclase"/>
    <property type="match status" value="1"/>
</dbReference>
<dbReference type="Proteomes" id="UP000029868">
    <property type="component" value="Unassembled WGS sequence"/>
</dbReference>
<reference evidence="5 6" key="1">
    <citation type="submission" date="2014-08" db="EMBL/GenBank/DDBJ databases">
        <title>Genomic and Phenotypic Diversity of Colwellia psychrerythraea strains from Disparate Marine Basins.</title>
        <authorList>
            <person name="Techtmann S.M."/>
            <person name="Stelling S.C."/>
            <person name="Utturkar S.M."/>
            <person name="Alshibli N."/>
            <person name="Harris A."/>
            <person name="Brown S.D."/>
            <person name="Hazen T.C."/>
        </authorList>
    </citation>
    <scope>NUCLEOTIDE SEQUENCE [LARGE SCALE GENOMIC DNA]</scope>
    <source>
        <strain evidence="5 6">GAB14E</strain>
    </source>
</reference>
<evidence type="ECO:0000259" key="4">
    <source>
        <dbReference type="PROSITE" id="PS50887"/>
    </source>
</evidence>
<dbReference type="InterPro" id="IPR029787">
    <property type="entry name" value="Nucleotide_cyclase"/>
</dbReference>
<dbReference type="AlphaFoldDB" id="A0A099KRP1"/>